<dbReference type="OrthoDB" id="9782215at2"/>
<gene>
    <name evidence="2" type="ORF">EUA94_03990</name>
</gene>
<sequence length="266" mass="28459">MWTLDRLFPRASQAARFPVVDALDTWTRSEHTADVNGEPTTHPVWRKGTGPGVIVIHEIPGLTTGVIGFGQELVDAGYTVLLPHLFGPAGRPFNNLDVMRTMPKVCVSREFTKLATGVTTPVAGWLRSLARDLHAELGGPGVGALGMCFTGGFALAMMVDESTVAPVVCQPSAPFVPFPGRGADLNLSPADAEVVRRRAGEGCPVLGIRYASDPLPGTRFDTLTTLIGDAFIRVDLEGKGHSTVTEHRSQRAVDAVLEFFGERLTS</sequence>
<dbReference type="InterPro" id="IPR029058">
    <property type="entry name" value="AB_hydrolase_fold"/>
</dbReference>
<name>A0A4Q2T987_9ACTN</name>
<organism evidence="2 3">
    <name type="scientific">Nocardioides zhouii</name>
    <dbReference type="NCBI Taxonomy" id="1168729"/>
    <lineage>
        <taxon>Bacteria</taxon>
        <taxon>Bacillati</taxon>
        <taxon>Actinomycetota</taxon>
        <taxon>Actinomycetes</taxon>
        <taxon>Propionibacteriales</taxon>
        <taxon>Nocardioidaceae</taxon>
        <taxon>Nocardioides</taxon>
    </lineage>
</organism>
<dbReference type="Gene3D" id="3.40.50.1820">
    <property type="entry name" value="alpha/beta hydrolase"/>
    <property type="match status" value="1"/>
</dbReference>
<dbReference type="Pfam" id="PF01738">
    <property type="entry name" value="DLH"/>
    <property type="match status" value="1"/>
</dbReference>
<dbReference type="GO" id="GO:0016787">
    <property type="term" value="F:hydrolase activity"/>
    <property type="evidence" value="ECO:0007669"/>
    <property type="project" value="UniProtKB-KW"/>
</dbReference>
<dbReference type="InterPro" id="IPR002925">
    <property type="entry name" value="Dienelactn_hydro"/>
</dbReference>
<protein>
    <submittedName>
        <fullName evidence="2">Dienelactone hydrolase</fullName>
    </submittedName>
</protein>
<dbReference type="AlphaFoldDB" id="A0A4Q2T987"/>
<proteinExistence type="predicted"/>
<comment type="caution">
    <text evidence="2">The sequence shown here is derived from an EMBL/GenBank/DDBJ whole genome shotgun (WGS) entry which is preliminary data.</text>
</comment>
<evidence type="ECO:0000313" key="2">
    <source>
        <dbReference type="EMBL" id="RYC13770.1"/>
    </source>
</evidence>
<evidence type="ECO:0000313" key="3">
    <source>
        <dbReference type="Proteomes" id="UP000291101"/>
    </source>
</evidence>
<accession>A0A4Q2T987</accession>
<keyword evidence="2" id="KW-0378">Hydrolase</keyword>
<keyword evidence="3" id="KW-1185">Reference proteome</keyword>
<dbReference type="EMBL" id="SDWV01000003">
    <property type="protein sequence ID" value="RYC13770.1"/>
    <property type="molecule type" value="Genomic_DNA"/>
</dbReference>
<feature type="domain" description="Dienelactone hydrolase" evidence="1">
    <location>
        <begin position="49"/>
        <end position="167"/>
    </location>
</feature>
<evidence type="ECO:0000259" key="1">
    <source>
        <dbReference type="Pfam" id="PF01738"/>
    </source>
</evidence>
<dbReference type="Proteomes" id="UP000291101">
    <property type="component" value="Unassembled WGS sequence"/>
</dbReference>
<dbReference type="SUPFAM" id="SSF53474">
    <property type="entry name" value="alpha/beta-Hydrolases"/>
    <property type="match status" value="1"/>
</dbReference>
<reference evidence="2 3" key="1">
    <citation type="submission" date="2019-01" db="EMBL/GenBank/DDBJ databases">
        <title>Novel species of Nocardioides.</title>
        <authorList>
            <person name="Liu Q."/>
            <person name="X Y.-H."/>
        </authorList>
    </citation>
    <scope>NUCLEOTIDE SEQUENCE [LARGE SCALE GENOMIC DNA]</scope>
    <source>
        <strain evidence="2 3">HLT2-9</strain>
    </source>
</reference>